<dbReference type="SUPFAM" id="SSF53756">
    <property type="entry name" value="UDP-Glycosyltransferase/glycogen phosphorylase"/>
    <property type="match status" value="1"/>
</dbReference>
<evidence type="ECO:0000313" key="5">
    <source>
        <dbReference type="EMBL" id="NGN91364.1"/>
    </source>
</evidence>
<dbReference type="AlphaFoldDB" id="A0A6M1QU97"/>
<keyword evidence="1" id="KW-0328">Glycosyltransferase</keyword>
<gene>
    <name evidence="5" type="ORF">G5C66_01245</name>
</gene>
<evidence type="ECO:0000259" key="4">
    <source>
        <dbReference type="Pfam" id="PF13439"/>
    </source>
</evidence>
<dbReference type="PANTHER" id="PTHR12526:SF635">
    <property type="entry name" value="GLYCOSYL TRANSFERASE GROUP 1"/>
    <property type="match status" value="1"/>
</dbReference>
<keyword evidence="2 5" id="KW-0808">Transferase</keyword>
<dbReference type="InterPro" id="IPR028098">
    <property type="entry name" value="Glyco_trans_4-like_N"/>
</dbReference>
<dbReference type="Pfam" id="PF00534">
    <property type="entry name" value="Glycos_transf_1"/>
    <property type="match status" value="1"/>
</dbReference>
<reference evidence="5 6" key="1">
    <citation type="submission" date="2020-02" db="EMBL/GenBank/DDBJ databases">
        <title>Whole-genome analyses of novel actinobacteria.</title>
        <authorList>
            <person name="Sahin N."/>
        </authorList>
    </citation>
    <scope>NUCLEOTIDE SEQUENCE [LARGE SCALE GENOMIC DNA]</scope>
    <source>
        <strain evidence="5 6">KC13</strain>
    </source>
</reference>
<protein>
    <submittedName>
        <fullName evidence="5">Glycosyltransferase family 1 protein</fullName>
    </submittedName>
</protein>
<feature type="domain" description="Glycosyltransferase subfamily 4-like N-terminal" evidence="4">
    <location>
        <begin position="22"/>
        <end position="195"/>
    </location>
</feature>
<keyword evidence="6" id="KW-1185">Reference proteome</keyword>
<evidence type="ECO:0000313" key="6">
    <source>
        <dbReference type="Proteomes" id="UP000483261"/>
    </source>
</evidence>
<dbReference type="Proteomes" id="UP000483261">
    <property type="component" value="Unassembled WGS sequence"/>
</dbReference>
<dbReference type="EMBL" id="JAALAA010000001">
    <property type="protein sequence ID" value="NGN91364.1"/>
    <property type="molecule type" value="Genomic_DNA"/>
</dbReference>
<comment type="caution">
    <text evidence="5">The sequence shown here is derived from an EMBL/GenBank/DDBJ whole genome shotgun (WGS) entry which is preliminary data.</text>
</comment>
<evidence type="ECO:0000256" key="1">
    <source>
        <dbReference type="ARBA" id="ARBA00022676"/>
    </source>
</evidence>
<dbReference type="RefSeq" id="WP_165108908.1">
    <property type="nucleotide sequence ID" value="NZ_JAALAA010000001.1"/>
</dbReference>
<name>A0A6M1QU97_9ACTN</name>
<dbReference type="Gene3D" id="3.40.50.2000">
    <property type="entry name" value="Glycogen Phosphorylase B"/>
    <property type="match status" value="2"/>
</dbReference>
<organism evidence="5 6">
    <name type="scientific">Nocardioides turkmenicus</name>
    <dbReference type="NCBI Taxonomy" id="2711220"/>
    <lineage>
        <taxon>Bacteria</taxon>
        <taxon>Bacillati</taxon>
        <taxon>Actinomycetota</taxon>
        <taxon>Actinomycetes</taxon>
        <taxon>Propionibacteriales</taxon>
        <taxon>Nocardioidaceae</taxon>
        <taxon>Nocardioides</taxon>
    </lineage>
</organism>
<accession>A0A6M1QU97</accession>
<feature type="domain" description="Glycosyl transferase family 1" evidence="3">
    <location>
        <begin position="204"/>
        <end position="372"/>
    </location>
</feature>
<proteinExistence type="predicted"/>
<dbReference type="Pfam" id="PF13439">
    <property type="entry name" value="Glyco_transf_4"/>
    <property type="match status" value="1"/>
</dbReference>
<evidence type="ECO:0000259" key="3">
    <source>
        <dbReference type="Pfam" id="PF00534"/>
    </source>
</evidence>
<dbReference type="PANTHER" id="PTHR12526">
    <property type="entry name" value="GLYCOSYLTRANSFERASE"/>
    <property type="match status" value="1"/>
</dbReference>
<dbReference type="InterPro" id="IPR001296">
    <property type="entry name" value="Glyco_trans_1"/>
</dbReference>
<sequence>MRVALVSEHANPLAALGREDAGGQNVHVAALATGLARNGHEVTVYTRRDDLATPARVRTDGYVVEHVPAGPPAEVAKDDLLPYIPELARRLQEAWLVEPPDLVHAHFWMSGLASLPGVREQRVPLVQSFHALGSVKRRQQGSADTSPPERIGHERRLCAEADAVIATCTDEVRELRRLGLPDGRATIIPCGVDTDLFRPGPGRLADRLQLLVLGRMVPRKGFGNAIEAFAHLVHDEGLDAELVIAGGPSRRDLGADPEAQRLRQIAERHRVASRTTFLGSVDRDDVPDLIRSSDAVVSVPWYEPFGIVPVEAMACGRPVVGTAVGGLLDTVVPGVTGDLVRPRKPADLARVLAALMRDPERRRRYGEAGRRRAVERYDWRHVLAATEELYERVTRPARSTRTIDAKEAVR</sequence>
<dbReference type="GO" id="GO:0016757">
    <property type="term" value="F:glycosyltransferase activity"/>
    <property type="evidence" value="ECO:0007669"/>
    <property type="project" value="UniProtKB-KW"/>
</dbReference>
<evidence type="ECO:0000256" key="2">
    <source>
        <dbReference type="ARBA" id="ARBA00022679"/>
    </source>
</evidence>